<feature type="chain" id="PRO_5046302720" description="Peptidase A1 domain-containing protein" evidence="5">
    <location>
        <begin position="19"/>
        <end position="613"/>
    </location>
</feature>
<dbReference type="InterPro" id="IPR021109">
    <property type="entry name" value="Peptidase_aspartic_dom_sf"/>
</dbReference>
<sequence>MQFTLATVLAVLPFLTTALPNPQLPASPATASIISVPAAKRSKLADGNGSIDVGRLTAHVEQVKSKIAIRASIAMKNTGVNLLARPRSNSTATIRRELPVLQAREPVRSITRCMPITPKDGKMPVGACGHSNTLPVEPSEAVIRRDAPSPTANVNPHHPWGIGPVVLPSKVARHFSGGPGPKQGPYGDTQLPSPTPGHGHGNGGGSRPGQGSGGHGHGHPGSGGPGGEPTPTATPGHGGNQQPRPGQGSHGHGQSNSHRGPQSSVSPPRPSQSTPGHAGNGGTGSVASDPLDTDEVGAVWFGKVSVGTPPTEFTVDFDTGSSDFFVAASNCKQGCDGHTTYDTSSSSTASDAGKSFQVGFGDGSVAAGDLFQDTVSIAGLSVDQVAVGAATQYSEGFALPEFQPDGLMGLGFSAISQFRAPNPIQALADQGSLPDAVFAFKLTADGPGSELTIGGLNQELFKGDIAFAPVTQKAFWQVDMDGVNVDGQPALGKTSVIVDSGTSLVMGDADEVSQIYAAIEGSQDASDAIAPGFFTFPCSSTSTVSLSFGGKPFDMSPESFNLGTIDNGQNCVGSIVGGDLQGVSDWIVGDRFMLNTYTVFDIANAQVGFAELA</sequence>
<dbReference type="InterPro" id="IPR033121">
    <property type="entry name" value="PEPTIDASE_A1"/>
</dbReference>
<dbReference type="PROSITE" id="PS00141">
    <property type="entry name" value="ASP_PROTEASE"/>
    <property type="match status" value="1"/>
</dbReference>
<dbReference type="PROSITE" id="PS51767">
    <property type="entry name" value="PEPTIDASE_A1"/>
    <property type="match status" value="1"/>
</dbReference>
<dbReference type="SUPFAM" id="SSF50630">
    <property type="entry name" value="Acid proteases"/>
    <property type="match status" value="1"/>
</dbReference>
<keyword evidence="2 3" id="KW-0064">Aspartyl protease</keyword>
<dbReference type="Proteomes" id="UP001556367">
    <property type="component" value="Unassembled WGS sequence"/>
</dbReference>
<evidence type="ECO:0000313" key="7">
    <source>
        <dbReference type="EMBL" id="KAL0947617.1"/>
    </source>
</evidence>
<evidence type="ECO:0000256" key="2">
    <source>
        <dbReference type="ARBA" id="ARBA00022750"/>
    </source>
</evidence>
<feature type="domain" description="Peptidase A1" evidence="6">
    <location>
        <begin position="300"/>
        <end position="610"/>
    </location>
</feature>
<dbReference type="PRINTS" id="PR00792">
    <property type="entry name" value="PEPSIN"/>
</dbReference>
<dbReference type="EMBL" id="JASNQZ010000015">
    <property type="protein sequence ID" value="KAL0947617.1"/>
    <property type="molecule type" value="Genomic_DNA"/>
</dbReference>
<dbReference type="InterPro" id="IPR001969">
    <property type="entry name" value="Aspartic_peptidase_AS"/>
</dbReference>
<feature type="signal peptide" evidence="5">
    <location>
        <begin position="1"/>
        <end position="18"/>
    </location>
</feature>
<dbReference type="InterPro" id="IPR001461">
    <property type="entry name" value="Aspartic_peptidase_A1"/>
</dbReference>
<reference evidence="8" key="1">
    <citation type="submission" date="2024-06" db="EMBL/GenBank/DDBJ databases">
        <title>Multi-omics analyses provide insights into the biosynthesis of the anticancer antibiotic pleurotin in Hohenbuehelia grisea.</title>
        <authorList>
            <person name="Weaver J.A."/>
            <person name="Alberti F."/>
        </authorList>
    </citation>
    <scope>NUCLEOTIDE SEQUENCE [LARGE SCALE GENOMIC DNA]</scope>
    <source>
        <strain evidence="8">T-177</strain>
    </source>
</reference>
<organism evidence="7 8">
    <name type="scientific">Hohenbuehelia grisea</name>
    <dbReference type="NCBI Taxonomy" id="104357"/>
    <lineage>
        <taxon>Eukaryota</taxon>
        <taxon>Fungi</taxon>
        <taxon>Dikarya</taxon>
        <taxon>Basidiomycota</taxon>
        <taxon>Agaricomycotina</taxon>
        <taxon>Agaricomycetes</taxon>
        <taxon>Agaricomycetidae</taxon>
        <taxon>Agaricales</taxon>
        <taxon>Pleurotineae</taxon>
        <taxon>Pleurotaceae</taxon>
        <taxon>Hohenbuehelia</taxon>
    </lineage>
</organism>
<name>A0ABR3IWE1_9AGAR</name>
<keyword evidence="5" id="KW-0732">Signal</keyword>
<dbReference type="PANTHER" id="PTHR47966:SF51">
    <property type="entry name" value="BETA-SITE APP-CLEAVING ENZYME, ISOFORM A-RELATED"/>
    <property type="match status" value="1"/>
</dbReference>
<dbReference type="CDD" id="cd05471">
    <property type="entry name" value="pepsin_like"/>
    <property type="match status" value="1"/>
</dbReference>
<keyword evidence="3" id="KW-0645">Protease</keyword>
<comment type="similarity">
    <text evidence="1 3">Belongs to the peptidase A1 family.</text>
</comment>
<dbReference type="Gene3D" id="2.40.70.10">
    <property type="entry name" value="Acid Proteases"/>
    <property type="match status" value="2"/>
</dbReference>
<keyword evidence="8" id="KW-1185">Reference proteome</keyword>
<dbReference type="PANTHER" id="PTHR47966">
    <property type="entry name" value="BETA-SITE APP-CLEAVING ENZYME, ISOFORM A-RELATED"/>
    <property type="match status" value="1"/>
</dbReference>
<accession>A0ABR3IWE1</accession>
<feature type="region of interest" description="Disordered" evidence="4">
    <location>
        <begin position="171"/>
        <end position="292"/>
    </location>
</feature>
<evidence type="ECO:0000256" key="1">
    <source>
        <dbReference type="ARBA" id="ARBA00007447"/>
    </source>
</evidence>
<evidence type="ECO:0000256" key="3">
    <source>
        <dbReference type="RuleBase" id="RU000454"/>
    </source>
</evidence>
<feature type="compositionally biased region" description="Low complexity" evidence="4">
    <location>
        <begin position="229"/>
        <end position="275"/>
    </location>
</feature>
<proteinExistence type="inferred from homology"/>
<gene>
    <name evidence="7" type="ORF">HGRIS_013706</name>
</gene>
<evidence type="ECO:0000256" key="5">
    <source>
        <dbReference type="SAM" id="SignalP"/>
    </source>
</evidence>
<comment type="caution">
    <text evidence="7">The sequence shown here is derived from an EMBL/GenBank/DDBJ whole genome shotgun (WGS) entry which is preliminary data.</text>
</comment>
<feature type="compositionally biased region" description="Gly residues" evidence="4">
    <location>
        <begin position="198"/>
        <end position="227"/>
    </location>
</feature>
<evidence type="ECO:0000313" key="8">
    <source>
        <dbReference type="Proteomes" id="UP001556367"/>
    </source>
</evidence>
<dbReference type="InterPro" id="IPR034164">
    <property type="entry name" value="Pepsin-like_dom"/>
</dbReference>
<keyword evidence="3" id="KW-0378">Hydrolase</keyword>
<protein>
    <recommendedName>
        <fullName evidence="6">Peptidase A1 domain-containing protein</fullName>
    </recommendedName>
</protein>
<dbReference type="Pfam" id="PF00026">
    <property type="entry name" value="Asp"/>
    <property type="match status" value="1"/>
</dbReference>
<evidence type="ECO:0000256" key="4">
    <source>
        <dbReference type="SAM" id="MobiDB-lite"/>
    </source>
</evidence>
<evidence type="ECO:0000259" key="6">
    <source>
        <dbReference type="PROSITE" id="PS51767"/>
    </source>
</evidence>